<organism evidence="4 5">
    <name type="scientific">Durusdinium trenchii</name>
    <dbReference type="NCBI Taxonomy" id="1381693"/>
    <lineage>
        <taxon>Eukaryota</taxon>
        <taxon>Sar</taxon>
        <taxon>Alveolata</taxon>
        <taxon>Dinophyceae</taxon>
        <taxon>Suessiales</taxon>
        <taxon>Symbiodiniaceae</taxon>
        <taxon>Durusdinium</taxon>
    </lineage>
</organism>
<dbReference type="PANTHER" id="PTHR15744:SF0">
    <property type="entry name" value="KH HOMOLOGY DOMAIN-CONTAINING PROTEIN 4"/>
    <property type="match status" value="1"/>
</dbReference>
<dbReference type="InterPro" id="IPR055256">
    <property type="entry name" value="KH_1_KHDC4/BBP-like"/>
</dbReference>
<feature type="domain" description="KHDC4/BBP-like KH-domain type I" evidence="3">
    <location>
        <begin position="349"/>
        <end position="425"/>
    </location>
</feature>
<dbReference type="Pfam" id="PF22675">
    <property type="entry name" value="KH-I_KHDC4-BBP"/>
    <property type="match status" value="1"/>
</dbReference>
<dbReference type="PROSITE" id="PS50084">
    <property type="entry name" value="KH_TYPE_1"/>
    <property type="match status" value="1"/>
</dbReference>
<comment type="caution">
    <text evidence="4">The sequence shown here is derived from an EMBL/GenBank/DDBJ whole genome shotgun (WGS) entry which is preliminary data.</text>
</comment>
<feature type="compositionally biased region" description="Polar residues" evidence="2">
    <location>
        <begin position="98"/>
        <end position="115"/>
    </location>
</feature>
<keyword evidence="1" id="KW-0694">RNA-binding</keyword>
<feature type="compositionally biased region" description="Polar residues" evidence="2">
    <location>
        <begin position="296"/>
        <end position="305"/>
    </location>
</feature>
<accession>A0ABP0L3F9</accession>
<dbReference type="SUPFAM" id="SSF54791">
    <property type="entry name" value="Eukaryotic type KH-domain (KH-domain type I)"/>
    <property type="match status" value="1"/>
</dbReference>
<name>A0ABP0L3F9_9DINO</name>
<feature type="region of interest" description="Disordered" evidence="2">
    <location>
        <begin position="276"/>
        <end position="305"/>
    </location>
</feature>
<dbReference type="InterPro" id="IPR031121">
    <property type="entry name" value="RIK/BLOM7"/>
</dbReference>
<protein>
    <recommendedName>
        <fullName evidence="3">KHDC4/BBP-like KH-domain type I domain-containing protein</fullName>
    </recommendedName>
</protein>
<dbReference type="EMBL" id="CAXAMN010011079">
    <property type="protein sequence ID" value="CAK9033630.1"/>
    <property type="molecule type" value="Genomic_DNA"/>
</dbReference>
<feature type="region of interest" description="Disordered" evidence="2">
    <location>
        <begin position="90"/>
        <end position="115"/>
    </location>
</feature>
<evidence type="ECO:0000313" key="4">
    <source>
        <dbReference type="EMBL" id="CAK9033630.1"/>
    </source>
</evidence>
<gene>
    <name evidence="4" type="ORF">CCMP2556_LOCUS19151</name>
</gene>
<evidence type="ECO:0000256" key="2">
    <source>
        <dbReference type="SAM" id="MobiDB-lite"/>
    </source>
</evidence>
<dbReference type="PANTHER" id="PTHR15744">
    <property type="entry name" value="BLOM7"/>
    <property type="match status" value="1"/>
</dbReference>
<evidence type="ECO:0000259" key="3">
    <source>
        <dbReference type="Pfam" id="PF22675"/>
    </source>
</evidence>
<proteinExistence type="predicted"/>
<keyword evidence="5" id="KW-1185">Reference proteome</keyword>
<evidence type="ECO:0000256" key="1">
    <source>
        <dbReference type="PROSITE-ProRule" id="PRU00117"/>
    </source>
</evidence>
<feature type="compositionally biased region" description="Low complexity" evidence="2">
    <location>
        <begin position="276"/>
        <end position="288"/>
    </location>
</feature>
<dbReference type="Gene3D" id="3.30.1370.10">
    <property type="entry name" value="K Homology domain, type 1"/>
    <property type="match status" value="1"/>
</dbReference>
<dbReference type="InterPro" id="IPR036612">
    <property type="entry name" value="KH_dom_type_1_sf"/>
</dbReference>
<reference evidence="4 5" key="1">
    <citation type="submission" date="2024-02" db="EMBL/GenBank/DDBJ databases">
        <authorList>
            <person name="Chen Y."/>
            <person name="Shah S."/>
            <person name="Dougan E. K."/>
            <person name="Thang M."/>
            <person name="Chan C."/>
        </authorList>
    </citation>
    <scope>NUCLEOTIDE SEQUENCE [LARGE SCALE GENOMIC DNA]</scope>
</reference>
<evidence type="ECO:0000313" key="5">
    <source>
        <dbReference type="Proteomes" id="UP001642484"/>
    </source>
</evidence>
<sequence>MELMTCVKNTFVEIAEEPVKLRRCKSLGCLLEVSKPSELESKIHKLSTKAEILDSPLAQLTPIPQGTQVPHTLSGPAVLSGHCAAGSTSAGSTSAGSMVSQPSVLPTSTDARQASNEELGLTEAYSCSLANCEPAYAPVSCDPAYGAYAHVFASATLHSEHSCAQCMLPRPSMPQPLEAHAFALSDHLLGSAEWGYPSLPNPLNLPCPGYRNGTPLATHPVHPNPWHAKVQSLGWAGWAPCIMESGGNSAVAAAAEVATAALAWHWNTRHSAYNASTRTTSCSETSESQPKDAHLQMTNDSNSSECFDEETRSEVVPLEPVPVLVQKPSRSQRAQSRRWCCINIRMHFDRTFHPVRMIIGKGGDNTRRIALLTGAKVRVRGRGSGHLEPATGQEAPTPLMVVVSSDSENTEGYFAALSMSIELLEEVRTAYVKNCQWTGTKAMAPAFVAGSMCDFTKTEIRRPRSRIVALPCLESKCLQASKSS</sequence>
<dbReference type="Proteomes" id="UP001642484">
    <property type="component" value="Unassembled WGS sequence"/>
</dbReference>